<dbReference type="Proteomes" id="UP001301958">
    <property type="component" value="Unassembled WGS sequence"/>
</dbReference>
<evidence type="ECO:0000313" key="2">
    <source>
        <dbReference type="Proteomes" id="UP001301958"/>
    </source>
</evidence>
<proteinExistence type="predicted"/>
<sequence length="454" mass="52556">MGGSAFSYLENPPFTPRMSPVIYKQVKTACHAALGELFVYVATPIEGPAKLDHGDIDIFVSQEKRLYFPKTKVDIIPKSHNDLLNEVKLLLNAEFCKIVGQSANLTIKWPSSTEVPKNEKGQEASIQVDVRICRDIDQLCWSLFKHAHGDIWNILGSTIRPFGLTVDEESLWLRIPEIENHDRPRSKIKLTSDPVEILHFFGMKVEGYWSQPFASVQDLFEYATTCRFFWVRPEPAPKLENYDDQAGVIGGEQGKKKLKANDRKRMAYRAVYRRWIEEYIPQLRAENKFSTPPANFSSGNNDTKQFRAIVRDEAFQTFLFVEKEYNDRLKEWRYQKDAEKIKRLIKEVIHATVPVPDEKTTEMTQQSRQTLIHKRSCLVSGMKKIILREKEDADAGFKAVFRPEFSDKDGGFDIEVVRAFLLNNQKQVGEIAWGLEVARYEQFKERKQLKRKAE</sequence>
<evidence type="ECO:0000313" key="1">
    <source>
        <dbReference type="EMBL" id="KAK4224618.1"/>
    </source>
</evidence>
<comment type="caution">
    <text evidence="1">The sequence shown here is derived from an EMBL/GenBank/DDBJ whole genome shotgun (WGS) entry which is preliminary data.</text>
</comment>
<reference evidence="1" key="2">
    <citation type="submission" date="2023-05" db="EMBL/GenBank/DDBJ databases">
        <authorList>
            <consortium name="Lawrence Berkeley National Laboratory"/>
            <person name="Steindorff A."/>
            <person name="Hensen N."/>
            <person name="Bonometti L."/>
            <person name="Westerberg I."/>
            <person name="Brannstrom I.O."/>
            <person name="Guillou S."/>
            <person name="Cros-Aarteil S."/>
            <person name="Calhoun S."/>
            <person name="Haridas S."/>
            <person name="Kuo A."/>
            <person name="Mondo S."/>
            <person name="Pangilinan J."/>
            <person name="Riley R."/>
            <person name="Labutti K."/>
            <person name="Andreopoulos B."/>
            <person name="Lipzen A."/>
            <person name="Chen C."/>
            <person name="Yanf M."/>
            <person name="Daum C."/>
            <person name="Ng V."/>
            <person name="Clum A."/>
            <person name="Ohm R."/>
            <person name="Martin F."/>
            <person name="Silar P."/>
            <person name="Natvig D."/>
            <person name="Lalanne C."/>
            <person name="Gautier V."/>
            <person name="Ament-Velasquez S.L."/>
            <person name="Kruys A."/>
            <person name="Hutchinson M.I."/>
            <person name="Powell A.J."/>
            <person name="Barry K."/>
            <person name="Miller A.N."/>
            <person name="Grigoriev I.V."/>
            <person name="Debuchy R."/>
            <person name="Gladieux P."/>
            <person name="Thoren M.H."/>
            <person name="Johannesson H."/>
        </authorList>
    </citation>
    <scope>NUCLEOTIDE SEQUENCE</scope>
    <source>
        <strain evidence="1">CBS 990.96</strain>
    </source>
</reference>
<dbReference type="EMBL" id="MU865388">
    <property type="protein sequence ID" value="KAK4224618.1"/>
    <property type="molecule type" value="Genomic_DNA"/>
</dbReference>
<keyword evidence="2" id="KW-1185">Reference proteome</keyword>
<dbReference type="AlphaFoldDB" id="A0AAN7BK00"/>
<accession>A0AAN7BK00</accession>
<reference evidence="1" key="1">
    <citation type="journal article" date="2023" name="Mol. Phylogenet. Evol.">
        <title>Genome-scale phylogeny and comparative genomics of the fungal order Sordariales.</title>
        <authorList>
            <person name="Hensen N."/>
            <person name="Bonometti L."/>
            <person name="Westerberg I."/>
            <person name="Brannstrom I.O."/>
            <person name="Guillou S."/>
            <person name="Cros-Aarteil S."/>
            <person name="Calhoun S."/>
            <person name="Haridas S."/>
            <person name="Kuo A."/>
            <person name="Mondo S."/>
            <person name="Pangilinan J."/>
            <person name="Riley R."/>
            <person name="LaButti K."/>
            <person name="Andreopoulos B."/>
            <person name="Lipzen A."/>
            <person name="Chen C."/>
            <person name="Yan M."/>
            <person name="Daum C."/>
            <person name="Ng V."/>
            <person name="Clum A."/>
            <person name="Steindorff A."/>
            <person name="Ohm R.A."/>
            <person name="Martin F."/>
            <person name="Silar P."/>
            <person name="Natvig D.O."/>
            <person name="Lalanne C."/>
            <person name="Gautier V."/>
            <person name="Ament-Velasquez S.L."/>
            <person name="Kruys A."/>
            <person name="Hutchinson M.I."/>
            <person name="Powell A.J."/>
            <person name="Barry K."/>
            <person name="Miller A.N."/>
            <person name="Grigoriev I.V."/>
            <person name="Debuchy R."/>
            <person name="Gladieux P."/>
            <person name="Hiltunen Thoren M."/>
            <person name="Johannesson H."/>
        </authorList>
    </citation>
    <scope>NUCLEOTIDE SEQUENCE</scope>
    <source>
        <strain evidence="1">CBS 990.96</strain>
    </source>
</reference>
<gene>
    <name evidence="1" type="ORF">QBC38DRAFT_485157</name>
</gene>
<organism evidence="1 2">
    <name type="scientific">Podospora fimiseda</name>
    <dbReference type="NCBI Taxonomy" id="252190"/>
    <lineage>
        <taxon>Eukaryota</taxon>
        <taxon>Fungi</taxon>
        <taxon>Dikarya</taxon>
        <taxon>Ascomycota</taxon>
        <taxon>Pezizomycotina</taxon>
        <taxon>Sordariomycetes</taxon>
        <taxon>Sordariomycetidae</taxon>
        <taxon>Sordariales</taxon>
        <taxon>Podosporaceae</taxon>
        <taxon>Podospora</taxon>
    </lineage>
</organism>
<name>A0AAN7BK00_9PEZI</name>
<protein>
    <submittedName>
        <fullName evidence="1">Uncharacterized protein</fullName>
    </submittedName>
</protein>